<accession>A0AA88YP91</accession>
<dbReference type="SUPFAM" id="SSF50494">
    <property type="entry name" value="Trypsin-like serine proteases"/>
    <property type="match status" value="1"/>
</dbReference>
<organism evidence="1 2">
    <name type="scientific">Pinctada imbricata</name>
    <name type="common">Atlantic pearl-oyster</name>
    <name type="synonym">Pinctada martensii</name>
    <dbReference type="NCBI Taxonomy" id="66713"/>
    <lineage>
        <taxon>Eukaryota</taxon>
        <taxon>Metazoa</taxon>
        <taxon>Spiralia</taxon>
        <taxon>Lophotrochozoa</taxon>
        <taxon>Mollusca</taxon>
        <taxon>Bivalvia</taxon>
        <taxon>Autobranchia</taxon>
        <taxon>Pteriomorphia</taxon>
        <taxon>Pterioida</taxon>
        <taxon>Pterioidea</taxon>
        <taxon>Pteriidae</taxon>
        <taxon>Pinctada</taxon>
    </lineage>
</organism>
<dbReference type="AlphaFoldDB" id="A0AA88YP91"/>
<evidence type="ECO:0000313" key="2">
    <source>
        <dbReference type="Proteomes" id="UP001186944"/>
    </source>
</evidence>
<name>A0AA88YP91_PINIB</name>
<evidence type="ECO:0000313" key="1">
    <source>
        <dbReference type="EMBL" id="KAK3104704.1"/>
    </source>
</evidence>
<dbReference type="EMBL" id="VSWD01000004">
    <property type="protein sequence ID" value="KAK3104704.1"/>
    <property type="molecule type" value="Genomic_DNA"/>
</dbReference>
<dbReference type="InterPro" id="IPR009003">
    <property type="entry name" value="Peptidase_S1_PA"/>
</dbReference>
<reference evidence="1" key="1">
    <citation type="submission" date="2019-08" db="EMBL/GenBank/DDBJ databases">
        <title>The improved chromosome-level genome for the pearl oyster Pinctada fucata martensii using PacBio sequencing and Hi-C.</title>
        <authorList>
            <person name="Zheng Z."/>
        </authorList>
    </citation>
    <scope>NUCLEOTIDE SEQUENCE</scope>
    <source>
        <strain evidence="1">ZZ-2019</strain>
        <tissue evidence="1">Adductor muscle</tissue>
    </source>
</reference>
<gene>
    <name evidence="1" type="ORF">FSP39_008182</name>
</gene>
<proteinExistence type="predicted"/>
<dbReference type="Proteomes" id="UP001186944">
    <property type="component" value="Unassembled WGS sequence"/>
</dbReference>
<keyword evidence="2" id="KW-1185">Reference proteome</keyword>
<sequence>MRGYPDAYNDPICMGSNIGTQLRDASGSLGLFINLPCGENGFITCCHVLFDCIRPQPFYFNKTTHSNAHQVLQPGNAAICGRDLQEKFCGEIQMAKFNPKFSPVSVDVALVKICNRIPSTGHFVVKNNAQVTEIGYEPNKFPVYDTGKVRRKIDISDLEKPLLKSGTSSGLTRSWFKLNGCQVRIFPEGVWLGTQAQETIVMKGQYEVESGSIHNPFFITGDSGSAVFQKEIDGKLVCIGIAIGKTSYDTTVVTPIGAVLDALGLTDSDVKKLHS</sequence>
<comment type="caution">
    <text evidence="1">The sequence shown here is derived from an EMBL/GenBank/DDBJ whole genome shotgun (WGS) entry which is preliminary data.</text>
</comment>
<protein>
    <submittedName>
        <fullName evidence="1">Uncharacterized protein</fullName>
    </submittedName>
</protein>